<name>A0ABD1F2D6_HYPHA</name>
<keyword evidence="2" id="KW-1185">Reference proteome</keyword>
<dbReference type="PANTHER" id="PTHR47326">
    <property type="entry name" value="TRANSPOSABLE ELEMENT TC3 TRANSPOSASE-LIKE PROTEIN"/>
    <property type="match status" value="1"/>
</dbReference>
<dbReference type="InterPro" id="IPR036397">
    <property type="entry name" value="RNaseH_sf"/>
</dbReference>
<dbReference type="Proteomes" id="UP001566132">
    <property type="component" value="Unassembled WGS sequence"/>
</dbReference>
<sequence length="116" mass="13391">MFSDESTFSTNGVVASQHIRYWATENPNFRIATGRQYFRKVNVWKRSPDLTLMDMFLWGRVKQLTFSAPIPNDTEVLKNRIREAIGSITREEIARSFNHLKRQLEKCVANGGGVIE</sequence>
<proteinExistence type="predicted"/>
<dbReference type="AlphaFoldDB" id="A0ABD1F2D6"/>
<accession>A0ABD1F2D6</accession>
<dbReference type="Gene3D" id="3.30.420.10">
    <property type="entry name" value="Ribonuclease H-like superfamily/Ribonuclease H"/>
    <property type="match status" value="1"/>
</dbReference>
<evidence type="ECO:0000313" key="2">
    <source>
        <dbReference type="Proteomes" id="UP001566132"/>
    </source>
</evidence>
<protein>
    <submittedName>
        <fullName evidence="1">Uncharacterized protein</fullName>
    </submittedName>
</protein>
<evidence type="ECO:0000313" key="1">
    <source>
        <dbReference type="EMBL" id="KAL1509412.1"/>
    </source>
</evidence>
<organism evidence="1 2">
    <name type="scientific">Hypothenemus hampei</name>
    <name type="common">Coffee berry borer</name>
    <dbReference type="NCBI Taxonomy" id="57062"/>
    <lineage>
        <taxon>Eukaryota</taxon>
        <taxon>Metazoa</taxon>
        <taxon>Ecdysozoa</taxon>
        <taxon>Arthropoda</taxon>
        <taxon>Hexapoda</taxon>
        <taxon>Insecta</taxon>
        <taxon>Pterygota</taxon>
        <taxon>Neoptera</taxon>
        <taxon>Endopterygota</taxon>
        <taxon>Coleoptera</taxon>
        <taxon>Polyphaga</taxon>
        <taxon>Cucujiformia</taxon>
        <taxon>Curculionidae</taxon>
        <taxon>Scolytinae</taxon>
        <taxon>Hypothenemus</taxon>
    </lineage>
</organism>
<gene>
    <name evidence="1" type="ORF">ABEB36_004155</name>
</gene>
<dbReference type="EMBL" id="JBDJPC010000003">
    <property type="protein sequence ID" value="KAL1509412.1"/>
    <property type="molecule type" value="Genomic_DNA"/>
</dbReference>
<comment type="caution">
    <text evidence="1">The sequence shown here is derived from an EMBL/GenBank/DDBJ whole genome shotgun (WGS) entry which is preliminary data.</text>
</comment>
<dbReference type="PANTHER" id="PTHR47326:SF1">
    <property type="entry name" value="HTH PSQ-TYPE DOMAIN-CONTAINING PROTEIN"/>
    <property type="match status" value="1"/>
</dbReference>
<reference evidence="1 2" key="1">
    <citation type="submission" date="2024-05" db="EMBL/GenBank/DDBJ databases">
        <title>Genetic variation in Jamaican populations of the coffee berry borer (Hypothenemus hampei).</title>
        <authorList>
            <person name="Errbii M."/>
            <person name="Myrie A."/>
        </authorList>
    </citation>
    <scope>NUCLEOTIDE SEQUENCE [LARGE SCALE GENOMIC DNA]</scope>
    <source>
        <strain evidence="1">JA-Hopewell-2020-01-JO</strain>
        <tissue evidence="1">Whole body</tissue>
    </source>
</reference>